<comment type="caution">
    <text evidence="2">The sequence shown here is derived from an EMBL/GenBank/DDBJ whole genome shotgun (WGS) entry which is preliminary data.</text>
</comment>
<keyword evidence="3" id="KW-1185">Reference proteome</keyword>
<dbReference type="AlphaFoldDB" id="J0DG72"/>
<dbReference type="RefSeq" id="WP_007147160.1">
    <property type="nucleotide sequence ID" value="NZ_AKCI01000001.1"/>
</dbReference>
<dbReference type="EMBL" id="AGZS01000001">
    <property type="protein sequence ID" value="EJD65328.1"/>
    <property type="molecule type" value="Genomic_DNA"/>
</dbReference>
<proteinExistence type="predicted"/>
<evidence type="ECO:0000313" key="3">
    <source>
        <dbReference type="Proteomes" id="UP000006415"/>
    </source>
</evidence>
<feature type="transmembrane region" description="Helical" evidence="1">
    <location>
        <begin position="37"/>
        <end position="55"/>
    </location>
</feature>
<sequence length="179" mass="19086">MPEPEGKPSEQGRYAVLPDGTVTAAGHDLPMTYQWPAWLRLLAACVTGAAVACIGTVSHRMGAANNIPYGAVLSLLIVTASAWSARARSGYAGLILHFIFACGTAWGLAILEKTSSALVAVASPAFVTYASQHVWQWWLYGIIIVQVILAFFPARWFTVGVSRAVRRGIQGSGPSRGSR</sequence>
<protein>
    <recommendedName>
        <fullName evidence="4">Alcohol dehydrogenase</fullName>
    </recommendedName>
</protein>
<keyword evidence="1" id="KW-0812">Transmembrane</keyword>
<name>J0DG72_9BIFI</name>
<dbReference type="HOGENOM" id="CLU_105324_0_1_11"/>
<evidence type="ECO:0000256" key="1">
    <source>
        <dbReference type="SAM" id="Phobius"/>
    </source>
</evidence>
<feature type="transmembrane region" description="Helical" evidence="1">
    <location>
        <begin position="137"/>
        <end position="157"/>
    </location>
</feature>
<reference evidence="2 3" key="1">
    <citation type="submission" date="2012-01" db="EMBL/GenBank/DDBJ databases">
        <title>The Genome Sequence of Scardovia wiggsiae F0424.</title>
        <authorList>
            <consortium name="The Broad Institute Genome Sequencing Platform"/>
            <person name="Earl A."/>
            <person name="Ward D."/>
            <person name="Feldgarden M."/>
            <person name="Gevers D."/>
            <person name="Izard J."/>
            <person name="Ganesan A."/>
            <person name="Baranova O.V."/>
            <person name="Blanton J.M."/>
            <person name="Tanner A.C."/>
            <person name="Mathney J."/>
            <person name="Dewhirst F.E."/>
            <person name="Young S.K."/>
            <person name="Zeng Q."/>
            <person name="Gargeya S."/>
            <person name="Fitzgerald M."/>
            <person name="Haas B."/>
            <person name="Abouelleil A."/>
            <person name="Alvarado L."/>
            <person name="Arachchi H.M."/>
            <person name="Berlin A."/>
            <person name="Chapman S.B."/>
            <person name="Gearin G."/>
            <person name="Goldberg J."/>
            <person name="Griggs A."/>
            <person name="Gujja S."/>
            <person name="Hansen M."/>
            <person name="Heiman D."/>
            <person name="Howarth C."/>
            <person name="Larimer J."/>
            <person name="Lui A."/>
            <person name="MacDonald P.J.P."/>
            <person name="McCowen C."/>
            <person name="Montmayeur A."/>
            <person name="Murphy C."/>
            <person name="Neiman D."/>
            <person name="Pearson M."/>
            <person name="Priest M."/>
            <person name="Roberts A."/>
            <person name="Saif S."/>
            <person name="Shea T."/>
            <person name="Sisk P."/>
            <person name="Stolte C."/>
            <person name="Sykes S."/>
            <person name="Wortman J."/>
            <person name="Nusbaum C."/>
            <person name="Birren B."/>
        </authorList>
    </citation>
    <scope>NUCLEOTIDE SEQUENCE [LARGE SCALE GENOMIC DNA]</scope>
    <source>
        <strain evidence="2 3">F0424</strain>
    </source>
</reference>
<evidence type="ECO:0000313" key="2">
    <source>
        <dbReference type="EMBL" id="EJD65328.1"/>
    </source>
</evidence>
<dbReference type="Proteomes" id="UP000006415">
    <property type="component" value="Unassembled WGS sequence"/>
</dbReference>
<keyword evidence="1" id="KW-1133">Transmembrane helix</keyword>
<dbReference type="OrthoDB" id="3238162at2"/>
<evidence type="ECO:0008006" key="4">
    <source>
        <dbReference type="Google" id="ProtNLM"/>
    </source>
</evidence>
<keyword evidence="1" id="KW-0472">Membrane</keyword>
<organism evidence="2 3">
    <name type="scientific">Scardovia wiggsiae F0424</name>
    <dbReference type="NCBI Taxonomy" id="857290"/>
    <lineage>
        <taxon>Bacteria</taxon>
        <taxon>Bacillati</taxon>
        <taxon>Actinomycetota</taxon>
        <taxon>Actinomycetes</taxon>
        <taxon>Bifidobacteriales</taxon>
        <taxon>Bifidobacteriaceae</taxon>
        <taxon>Scardovia</taxon>
    </lineage>
</organism>
<gene>
    <name evidence="2" type="ORF">HMPREF9156_00092</name>
</gene>
<dbReference type="STRING" id="857290.HMPREF9156_00092"/>
<accession>J0DG72</accession>
<dbReference type="eggNOG" id="ENOG50333MW">
    <property type="taxonomic scope" value="Bacteria"/>
</dbReference>
<feature type="transmembrane region" description="Helical" evidence="1">
    <location>
        <begin position="91"/>
        <end position="108"/>
    </location>
</feature>